<protein>
    <submittedName>
        <fullName evidence="1">Uncharacterized protein</fullName>
    </submittedName>
</protein>
<accession>A0A8J2NQL2</accession>
<evidence type="ECO:0000313" key="2">
    <source>
        <dbReference type="Proteomes" id="UP000708208"/>
    </source>
</evidence>
<organism evidence="1 2">
    <name type="scientific">Allacma fusca</name>
    <dbReference type="NCBI Taxonomy" id="39272"/>
    <lineage>
        <taxon>Eukaryota</taxon>
        <taxon>Metazoa</taxon>
        <taxon>Ecdysozoa</taxon>
        <taxon>Arthropoda</taxon>
        <taxon>Hexapoda</taxon>
        <taxon>Collembola</taxon>
        <taxon>Symphypleona</taxon>
        <taxon>Sminthuridae</taxon>
        <taxon>Allacma</taxon>
    </lineage>
</organism>
<dbReference type="EMBL" id="CAJVCH010027188">
    <property type="protein sequence ID" value="CAG7701835.1"/>
    <property type="molecule type" value="Genomic_DNA"/>
</dbReference>
<dbReference type="Proteomes" id="UP000708208">
    <property type="component" value="Unassembled WGS sequence"/>
</dbReference>
<evidence type="ECO:0000313" key="1">
    <source>
        <dbReference type="EMBL" id="CAG7701835.1"/>
    </source>
</evidence>
<dbReference type="AlphaFoldDB" id="A0A8J2NQL2"/>
<comment type="caution">
    <text evidence="1">The sequence shown here is derived from an EMBL/GenBank/DDBJ whole genome shotgun (WGS) entry which is preliminary data.</text>
</comment>
<keyword evidence="2" id="KW-1185">Reference proteome</keyword>
<reference evidence="1" key="1">
    <citation type="submission" date="2021-06" db="EMBL/GenBank/DDBJ databases">
        <authorList>
            <person name="Hodson N. C."/>
            <person name="Mongue J. A."/>
            <person name="Jaron S. K."/>
        </authorList>
    </citation>
    <scope>NUCLEOTIDE SEQUENCE</scope>
</reference>
<sequence length="89" mass="10669">MSICWIPLMQEPRSLKRDLQMSNDRMTLNLEEFIGARGMKWYKIRGYPKECLVVIKKWAPLIKTVHWGPWLCDPEKKVYLMISDNKSRQ</sequence>
<proteinExistence type="predicted"/>
<gene>
    <name evidence="1" type="ORF">AFUS01_LOCUS4364</name>
</gene>
<name>A0A8J2NQL2_9HEXA</name>